<dbReference type="GeneID" id="6093822"/>
<dbReference type="SUPFAM" id="SSF109755">
    <property type="entry name" value="PhoU-like"/>
    <property type="match status" value="1"/>
</dbReference>
<dbReference type="InterPro" id="IPR038078">
    <property type="entry name" value="PhoU-like_sf"/>
</dbReference>
<sequence length="294" mass="33539">MRDLGRRSLISIGSSYAVTLPKDWVRRVEGGKVRIVEGSSGELIILPAKEPTSKVSIDLRGIEEGLWEIIAAYLDGYDEIEVRKERIKREDLETLRKALSKLIGMEILEEGSSRILLRCLMNHSSAKPMELLLRMKSIISGMISDLRDAIAEGDRELMSIVAERDDEVDKIYFALVRSIRRAMRSPEIMGMLGADPINLLDMRIAAMIMELIADNIVELAQSDCYCIDLLREISDLFDRGVRSFELKDFREALEVRERVNEIIRDMPAEKSLLPLINILFRIEDLCDLVSPRFL</sequence>
<dbReference type="PhylomeDB" id="B1L4B2"/>
<evidence type="ECO:0000259" key="1">
    <source>
        <dbReference type="SMART" id="SM00966"/>
    </source>
</evidence>
<dbReference type="HOGENOM" id="CLU_069302_1_0_2"/>
<dbReference type="InterPro" id="IPR026022">
    <property type="entry name" value="PhoU_dom"/>
</dbReference>
<dbReference type="AlphaFoldDB" id="B1L4B2"/>
<dbReference type="Gene3D" id="1.20.58.220">
    <property type="entry name" value="Phosphate transport system protein phou homolog 2, domain 2"/>
    <property type="match status" value="1"/>
</dbReference>
<dbReference type="Proteomes" id="UP000001686">
    <property type="component" value="Chromosome"/>
</dbReference>
<dbReference type="EnsemblBacteria" id="ACB07291">
    <property type="protein sequence ID" value="ACB07291"/>
    <property type="gene ID" value="Kcr_0538"/>
</dbReference>
<dbReference type="OrthoDB" id="40991at2157"/>
<dbReference type="EMBL" id="CP000968">
    <property type="protein sequence ID" value="ACB07291.1"/>
    <property type="molecule type" value="Genomic_DNA"/>
</dbReference>
<keyword evidence="3" id="KW-1185">Reference proteome</keyword>
<protein>
    <submittedName>
        <fullName evidence="2">Phosphate uptake regulator, PhoU</fullName>
    </submittedName>
</protein>
<dbReference type="PANTHER" id="PTHR42930">
    <property type="entry name" value="PHOSPHATE-SPECIFIC TRANSPORT SYSTEM ACCESSORY PROTEIN PHOU"/>
    <property type="match status" value="1"/>
</dbReference>
<feature type="domain" description="SpoVT-AbrB" evidence="1">
    <location>
        <begin position="10"/>
        <end position="53"/>
    </location>
</feature>
<dbReference type="InterPro" id="IPR007159">
    <property type="entry name" value="SpoVT-AbrB_dom"/>
</dbReference>
<dbReference type="eggNOG" id="arCOG00318">
    <property type="taxonomic scope" value="Archaea"/>
</dbReference>
<proteinExistence type="predicted"/>
<dbReference type="Pfam" id="PF01895">
    <property type="entry name" value="PhoU"/>
    <property type="match status" value="1"/>
</dbReference>
<dbReference type="InterPro" id="IPR028366">
    <property type="entry name" value="PhoU"/>
</dbReference>
<dbReference type="STRING" id="374847.Kcr_0538"/>
<dbReference type="PANTHER" id="PTHR42930:SF5">
    <property type="entry name" value="PHOSPHATE UPTAKE REGULATOR, PHOU"/>
    <property type="match status" value="1"/>
</dbReference>
<dbReference type="GO" id="GO:0030643">
    <property type="term" value="P:intracellular phosphate ion homeostasis"/>
    <property type="evidence" value="ECO:0007669"/>
    <property type="project" value="InterPro"/>
</dbReference>
<dbReference type="GO" id="GO:0005737">
    <property type="term" value="C:cytoplasm"/>
    <property type="evidence" value="ECO:0000318"/>
    <property type="project" value="GO_Central"/>
</dbReference>
<dbReference type="Pfam" id="PF04014">
    <property type="entry name" value="MazE_antitoxin"/>
    <property type="match status" value="1"/>
</dbReference>
<organism evidence="2 3">
    <name type="scientific">Korarchaeum cryptofilum (strain OPF8)</name>
    <dbReference type="NCBI Taxonomy" id="374847"/>
    <lineage>
        <taxon>Archaea</taxon>
        <taxon>Thermoproteota</taxon>
        <taxon>Candidatus Korarchaeia</taxon>
        <taxon>Candidatus Korarchaeales</taxon>
        <taxon>Candidatus Korarchaeaceae</taxon>
        <taxon>Candidatus Korarchaeum</taxon>
    </lineage>
</organism>
<dbReference type="RefSeq" id="WP_012309188.1">
    <property type="nucleotide sequence ID" value="NC_010482.1"/>
</dbReference>
<name>B1L4B2_KORCO</name>
<dbReference type="InParanoid" id="B1L4B2"/>
<gene>
    <name evidence="2" type="ordered locus">Kcr_0538</name>
</gene>
<dbReference type="GO" id="GO:0003677">
    <property type="term" value="F:DNA binding"/>
    <property type="evidence" value="ECO:0007669"/>
    <property type="project" value="InterPro"/>
</dbReference>
<dbReference type="GO" id="GO:0045936">
    <property type="term" value="P:negative regulation of phosphate metabolic process"/>
    <property type="evidence" value="ECO:0007669"/>
    <property type="project" value="InterPro"/>
</dbReference>
<evidence type="ECO:0000313" key="2">
    <source>
        <dbReference type="EMBL" id="ACB07291.1"/>
    </source>
</evidence>
<reference evidence="2 3" key="1">
    <citation type="journal article" date="2008" name="Proc. Natl. Acad. Sci. U.S.A.">
        <title>A korarchaeal genome reveals new insights into the evolution of the Archaea.</title>
        <authorList>
            <person name="Elkins J.G."/>
            <person name="Podar M."/>
            <person name="Graham D.E."/>
            <person name="Makarova K.S."/>
            <person name="Wolf Y."/>
            <person name="Randau L."/>
            <person name="Hedlund B.P."/>
            <person name="Brochier-Armanet C."/>
            <person name="Kunin V."/>
            <person name="Anderson I."/>
            <person name="Lapidus A."/>
            <person name="Goltsman E."/>
            <person name="Barry K."/>
            <person name="Koonin E.V."/>
            <person name="Hugenholtz P."/>
            <person name="Kyrpides N."/>
            <person name="Wanner G."/>
            <person name="Richardson P."/>
            <person name="Keller M."/>
            <person name="Stetter K.O."/>
        </authorList>
    </citation>
    <scope>NUCLEOTIDE SEQUENCE [LARGE SCALE GENOMIC DNA]</scope>
    <source>
        <strain evidence="3">OPF8</strain>
    </source>
</reference>
<evidence type="ECO:0000313" key="3">
    <source>
        <dbReference type="Proteomes" id="UP000001686"/>
    </source>
</evidence>
<dbReference type="SMART" id="SM00966">
    <property type="entry name" value="SpoVT_AbrB"/>
    <property type="match status" value="1"/>
</dbReference>
<dbReference type="KEGG" id="kcr:Kcr_0538"/>
<accession>B1L4B2</accession>